<evidence type="ECO:0000313" key="1">
    <source>
        <dbReference type="EMBL" id="QNM84550.1"/>
    </source>
</evidence>
<dbReference type="Proteomes" id="UP000515808">
    <property type="component" value="Chromosome"/>
</dbReference>
<name>A0A7G9L7F1_9FLAO</name>
<organism evidence="1 2">
    <name type="scientific">Polaribacter pectinis</name>
    <dbReference type="NCBI Taxonomy" id="2738844"/>
    <lineage>
        <taxon>Bacteria</taxon>
        <taxon>Pseudomonadati</taxon>
        <taxon>Bacteroidota</taxon>
        <taxon>Flavobacteriia</taxon>
        <taxon>Flavobacteriales</taxon>
        <taxon>Flavobacteriaceae</taxon>
    </lineage>
</organism>
<reference evidence="1 2" key="1">
    <citation type="submission" date="2020-08" db="EMBL/GenBank/DDBJ databases">
        <title>Polaribacter sp. L12M9 isolated from gut of the Korean scallop.</title>
        <authorList>
            <person name="Jeong Y.S."/>
        </authorList>
    </citation>
    <scope>NUCLEOTIDE SEQUENCE [LARGE SCALE GENOMIC DNA]</scope>
    <source>
        <strain evidence="1 2">L12M9</strain>
    </source>
</reference>
<sequence length="325" mass="38198">MHRKSKFWSCIKKNTDFYDLTREQQIDALINGGVYVCYNSASSSSSSSKLIVKDNVLYLPDLSIKKKPSEDLLDEFYDYVLDISQSDIDTHFYLFFKNFNDSVFGMEFLEQKKVARELFIEIYDSVDVKGIDFLKKEFSKNGIENLKEYNRFLKLKSVRKAKCSALATDDSLISFLGGNEAYFKSSEFLEHNNFLSMLDFEKQLKVLISLNDRYQFTEDVVFSKLGKLKDRYKKYQNTFSSFDVFRFTNNFIEELNENKPSNIDSLHQALLELNLIQAKKESFINYLNTEHNTPTTKLRNYARDVNRSHDFRVLKIKEQLKELIS</sequence>
<accession>A0A7G9L7F1</accession>
<dbReference type="EMBL" id="CP060695">
    <property type="protein sequence ID" value="QNM84550.1"/>
    <property type="molecule type" value="Genomic_DNA"/>
</dbReference>
<gene>
    <name evidence="1" type="ORF">H9W90_10110</name>
</gene>
<dbReference type="KEGG" id="ppec:H9W90_10110"/>
<protein>
    <submittedName>
        <fullName evidence="1">Uncharacterized protein</fullName>
    </submittedName>
</protein>
<proteinExistence type="predicted"/>
<dbReference type="AlphaFoldDB" id="A0A7G9L7F1"/>
<dbReference type="RefSeq" id="WP_187481480.1">
    <property type="nucleotide sequence ID" value="NZ_CP060695.1"/>
</dbReference>
<keyword evidence="2" id="KW-1185">Reference proteome</keyword>
<evidence type="ECO:0000313" key="2">
    <source>
        <dbReference type="Proteomes" id="UP000515808"/>
    </source>
</evidence>